<proteinExistence type="predicted"/>
<name>A0ABS4W3W3_9PSEU</name>
<evidence type="ECO:0000313" key="2">
    <source>
        <dbReference type="Proteomes" id="UP001519295"/>
    </source>
</evidence>
<dbReference type="Proteomes" id="UP001519295">
    <property type="component" value="Unassembled WGS sequence"/>
</dbReference>
<organism evidence="1 2">
    <name type="scientific">Pseudonocardia parietis</name>
    <dbReference type="NCBI Taxonomy" id="570936"/>
    <lineage>
        <taxon>Bacteria</taxon>
        <taxon>Bacillati</taxon>
        <taxon>Actinomycetota</taxon>
        <taxon>Actinomycetes</taxon>
        <taxon>Pseudonocardiales</taxon>
        <taxon>Pseudonocardiaceae</taxon>
        <taxon>Pseudonocardia</taxon>
    </lineage>
</organism>
<dbReference type="EMBL" id="JAGINU010000001">
    <property type="protein sequence ID" value="MBP2370676.1"/>
    <property type="molecule type" value="Genomic_DNA"/>
</dbReference>
<dbReference type="InterPro" id="IPR054202">
    <property type="entry name" value="DUF6907"/>
</dbReference>
<keyword evidence="2" id="KW-1185">Reference proteome</keyword>
<accession>A0ABS4W3W3</accession>
<comment type="caution">
    <text evidence="1">The sequence shown here is derived from an EMBL/GenBank/DDBJ whole genome shotgun (WGS) entry which is preliminary data.</text>
</comment>
<dbReference type="Pfam" id="PF21848">
    <property type="entry name" value="DUF6907"/>
    <property type="match status" value="1"/>
</dbReference>
<dbReference type="RefSeq" id="WP_210034150.1">
    <property type="nucleotide sequence ID" value="NZ_JAGINU010000001.1"/>
</dbReference>
<protein>
    <submittedName>
        <fullName evidence="1">Uncharacterized protein</fullName>
    </submittedName>
</protein>
<evidence type="ECO:0000313" key="1">
    <source>
        <dbReference type="EMBL" id="MBP2370676.1"/>
    </source>
</evidence>
<gene>
    <name evidence="1" type="ORF">JOF36_006372</name>
</gene>
<sequence>MHDRTHSPACPPWCAQPAGHREDVDWTCHFGRIAVDVPGHRVEVALSVADYAAPEPLVLLDVPGSATAEILTPAQAHLLAAALTTAADRAEGHR</sequence>
<reference evidence="1 2" key="1">
    <citation type="submission" date="2021-03" db="EMBL/GenBank/DDBJ databases">
        <title>Sequencing the genomes of 1000 actinobacteria strains.</title>
        <authorList>
            <person name="Klenk H.-P."/>
        </authorList>
    </citation>
    <scope>NUCLEOTIDE SEQUENCE [LARGE SCALE GENOMIC DNA]</scope>
    <source>
        <strain evidence="1 2">DSM 45256</strain>
    </source>
</reference>